<dbReference type="PANTHER" id="PTHR34696">
    <property type="entry name" value="PHOSPHORIBOSYLFORMYLGLYCINAMIDINE SYNTHASE SUBUNIT PURS"/>
    <property type="match status" value="1"/>
</dbReference>
<dbReference type="Pfam" id="PF02700">
    <property type="entry name" value="PurS"/>
    <property type="match status" value="1"/>
</dbReference>
<evidence type="ECO:0000256" key="3">
    <source>
        <dbReference type="ARBA" id="ARBA00022741"/>
    </source>
</evidence>
<keyword evidence="3" id="KW-0547">Nucleotide-binding</keyword>
<dbReference type="AlphaFoldDB" id="A0A1F6DAN9"/>
<evidence type="ECO:0000256" key="1">
    <source>
        <dbReference type="ARBA" id="ARBA00022490"/>
    </source>
</evidence>
<gene>
    <name evidence="7" type="ORF">A2765_05565</name>
</gene>
<dbReference type="GO" id="GO:0009152">
    <property type="term" value="P:purine ribonucleotide biosynthetic process"/>
    <property type="evidence" value="ECO:0007669"/>
    <property type="project" value="UniProtKB-UniRule"/>
</dbReference>
<protein>
    <recommendedName>
        <fullName evidence="6">Phosphoribosylformylglycinamidine synthase subunit PurS</fullName>
    </recommendedName>
</protein>
<accession>A0A1F6DAN9</accession>
<dbReference type="PANTHER" id="PTHR34696:SF1">
    <property type="entry name" value="PHOSPHORIBOSYLFORMYLGLYCINAMIDINE SYNTHASE SUBUNIT PURS"/>
    <property type="match status" value="1"/>
</dbReference>
<name>A0A1F6DAN9_9BACT</name>
<evidence type="ECO:0000256" key="4">
    <source>
        <dbReference type="ARBA" id="ARBA00022755"/>
    </source>
</evidence>
<reference evidence="7 8" key="1">
    <citation type="journal article" date="2016" name="Nat. Commun.">
        <title>Thousands of microbial genomes shed light on interconnected biogeochemical processes in an aquifer system.</title>
        <authorList>
            <person name="Anantharaman K."/>
            <person name="Brown C.T."/>
            <person name="Hug L.A."/>
            <person name="Sharon I."/>
            <person name="Castelle C.J."/>
            <person name="Probst A.J."/>
            <person name="Thomas B.C."/>
            <person name="Singh A."/>
            <person name="Wilkins M.J."/>
            <person name="Karaoz U."/>
            <person name="Brodie E.L."/>
            <person name="Williams K.H."/>
            <person name="Hubbard S.S."/>
            <person name="Banfield J.F."/>
        </authorList>
    </citation>
    <scope>NUCLEOTIDE SEQUENCE [LARGE SCALE GENOMIC DNA]</scope>
</reference>
<dbReference type="Gene3D" id="3.30.1280.10">
    <property type="entry name" value="Phosphoribosylformylglycinamidine synthase subunit PurS"/>
    <property type="match status" value="1"/>
</dbReference>
<evidence type="ECO:0000313" key="8">
    <source>
        <dbReference type="Proteomes" id="UP000176377"/>
    </source>
</evidence>
<dbReference type="SUPFAM" id="SSF82697">
    <property type="entry name" value="PurS-like"/>
    <property type="match status" value="1"/>
</dbReference>
<dbReference type="NCBIfam" id="TIGR00302">
    <property type="entry name" value="phosphoribosylformylglycinamidine synthase subunit PurS"/>
    <property type="match status" value="1"/>
</dbReference>
<dbReference type="Proteomes" id="UP000176377">
    <property type="component" value="Unassembled WGS sequence"/>
</dbReference>
<sequence>MILTSYSEDTMETYKGVILIQSMSGVNEPEANAILQHLKTTMGYPEVKSVNCGKRFVIELDAESEESARSNVENMAKKLFANLTYQTYEVTVTKKALWQRLSRATISP</sequence>
<comment type="caution">
    <text evidence="7">The sequence shown here is derived from an EMBL/GenBank/DDBJ whole genome shotgun (WGS) entry which is preliminary data.</text>
</comment>
<dbReference type="EMBL" id="MFLA01000033">
    <property type="protein sequence ID" value="OGG58387.1"/>
    <property type="molecule type" value="Genomic_DNA"/>
</dbReference>
<dbReference type="GO" id="GO:0005524">
    <property type="term" value="F:ATP binding"/>
    <property type="evidence" value="ECO:0007669"/>
    <property type="project" value="UniProtKB-KW"/>
</dbReference>
<organism evidence="7 8">
    <name type="scientific">Candidatus Kaiserbacteria bacterium RIFCSPHIGHO2_01_FULL_56_24</name>
    <dbReference type="NCBI Taxonomy" id="1798487"/>
    <lineage>
        <taxon>Bacteria</taxon>
        <taxon>Candidatus Kaiseribacteriota</taxon>
    </lineage>
</organism>
<keyword evidence="1" id="KW-0963">Cytoplasm</keyword>
<evidence type="ECO:0000256" key="6">
    <source>
        <dbReference type="NCBIfam" id="TIGR00302"/>
    </source>
</evidence>
<evidence type="ECO:0000256" key="2">
    <source>
        <dbReference type="ARBA" id="ARBA00022598"/>
    </source>
</evidence>
<evidence type="ECO:0000256" key="5">
    <source>
        <dbReference type="ARBA" id="ARBA00022840"/>
    </source>
</evidence>
<dbReference type="InterPro" id="IPR003850">
    <property type="entry name" value="PurS"/>
</dbReference>
<keyword evidence="4" id="KW-0658">Purine biosynthesis</keyword>
<keyword evidence="2" id="KW-0436">Ligase</keyword>
<evidence type="ECO:0000313" key="7">
    <source>
        <dbReference type="EMBL" id="OGG58387.1"/>
    </source>
</evidence>
<dbReference type="GO" id="GO:0004642">
    <property type="term" value="F:phosphoribosylformylglycinamidine synthase activity"/>
    <property type="evidence" value="ECO:0007669"/>
    <property type="project" value="UniProtKB-UniRule"/>
</dbReference>
<dbReference type="InterPro" id="IPR036604">
    <property type="entry name" value="PurS-like_sf"/>
</dbReference>
<proteinExistence type="predicted"/>
<keyword evidence="5" id="KW-0067">ATP-binding</keyword>